<accession>A0AAW0CF91</accession>
<organism evidence="1 2">
    <name type="scientific">Paramarasmius palmivorus</name>
    <dbReference type="NCBI Taxonomy" id="297713"/>
    <lineage>
        <taxon>Eukaryota</taxon>
        <taxon>Fungi</taxon>
        <taxon>Dikarya</taxon>
        <taxon>Basidiomycota</taxon>
        <taxon>Agaricomycotina</taxon>
        <taxon>Agaricomycetes</taxon>
        <taxon>Agaricomycetidae</taxon>
        <taxon>Agaricales</taxon>
        <taxon>Marasmiineae</taxon>
        <taxon>Marasmiaceae</taxon>
        <taxon>Paramarasmius</taxon>
    </lineage>
</organism>
<name>A0AAW0CF91_9AGAR</name>
<gene>
    <name evidence="1" type="ORF">VNI00_010824</name>
</gene>
<evidence type="ECO:0008006" key="3">
    <source>
        <dbReference type="Google" id="ProtNLM"/>
    </source>
</evidence>
<evidence type="ECO:0000313" key="1">
    <source>
        <dbReference type="EMBL" id="KAK7037611.1"/>
    </source>
</evidence>
<dbReference type="EMBL" id="JAYKXP010000045">
    <property type="protein sequence ID" value="KAK7037611.1"/>
    <property type="molecule type" value="Genomic_DNA"/>
</dbReference>
<dbReference type="SUPFAM" id="SSF52047">
    <property type="entry name" value="RNI-like"/>
    <property type="match status" value="1"/>
</dbReference>
<comment type="caution">
    <text evidence="1">The sequence shown here is derived from an EMBL/GenBank/DDBJ whole genome shotgun (WGS) entry which is preliminary data.</text>
</comment>
<evidence type="ECO:0000313" key="2">
    <source>
        <dbReference type="Proteomes" id="UP001383192"/>
    </source>
</evidence>
<dbReference type="AlphaFoldDB" id="A0AAW0CF91"/>
<dbReference type="Gene3D" id="1.20.1280.50">
    <property type="match status" value="1"/>
</dbReference>
<sequence length="471" mass="53457">MTPAHTRSHIQSLPPEILSTIFILTNIKPYKAPYKVREPYAGQLKLNGSLVGSVCRHWRNLSLNTPALWSKIILHLYQHPCSPAIRVLERLQMHLERSKAYPLSIFLNFNRGFGFDSCLEFLKSSQPEGNVAFRLLKTIFDHVGRIRHLSLTGAFDGFFTILMPTFRDQFSNLIRLGLEGDIAPQGNRTNIANALSTFSNAQLHAIEVRETKLTSEHCIPYSHLSSIFIDKIDLTLFVTVLGANSSSLQYARVVFVDSSLPSNISIPTLSNLQTLSITAYSFYQAQSLINLFNQLTCPALDTFSFWGEDPSTFGPAISSFLARSPYLRCLYVYEHLFVVLKGIPSISILVLHLGSSGSRFIHDFATHLSTYMSTLKELKIRAYRRGFEWAAFKGMVTAFWECKKAPRLQSVYLSISKAAPPDDIVIWVRDMQIQGRVIRIYSDCDEYCYDIFKYRLPGISYKKLGYEVAEE</sequence>
<dbReference type="Proteomes" id="UP001383192">
    <property type="component" value="Unassembled WGS sequence"/>
</dbReference>
<keyword evidence="2" id="KW-1185">Reference proteome</keyword>
<proteinExistence type="predicted"/>
<protein>
    <recommendedName>
        <fullName evidence="3">F-box domain-containing protein</fullName>
    </recommendedName>
</protein>
<reference evidence="1 2" key="1">
    <citation type="submission" date="2024-01" db="EMBL/GenBank/DDBJ databases">
        <title>A draft genome for a cacao thread blight-causing isolate of Paramarasmius palmivorus.</title>
        <authorList>
            <person name="Baruah I.K."/>
            <person name="Bukari Y."/>
            <person name="Amoako-Attah I."/>
            <person name="Meinhardt L.W."/>
            <person name="Bailey B.A."/>
            <person name="Cohen S.P."/>
        </authorList>
    </citation>
    <scope>NUCLEOTIDE SEQUENCE [LARGE SCALE GENOMIC DNA]</scope>
    <source>
        <strain evidence="1 2">GH-12</strain>
    </source>
</reference>